<evidence type="ECO:0000313" key="3">
    <source>
        <dbReference type="Proteomes" id="UP001526201"/>
    </source>
</evidence>
<proteinExistence type="predicted"/>
<organism evidence="2 3">
    <name type="scientific">Mycolicibacterium komossense</name>
    <dbReference type="NCBI Taxonomy" id="1779"/>
    <lineage>
        <taxon>Bacteria</taxon>
        <taxon>Bacillati</taxon>
        <taxon>Actinomycetota</taxon>
        <taxon>Actinomycetes</taxon>
        <taxon>Mycobacteriales</taxon>
        <taxon>Mycobacteriaceae</taxon>
        <taxon>Mycolicibacterium</taxon>
    </lineage>
</organism>
<evidence type="ECO:0000259" key="1">
    <source>
        <dbReference type="Pfam" id="PF12804"/>
    </source>
</evidence>
<dbReference type="PANTHER" id="PTHR43777">
    <property type="entry name" value="MOLYBDENUM COFACTOR CYTIDYLYLTRANSFERASE"/>
    <property type="match status" value="1"/>
</dbReference>
<dbReference type="Gene3D" id="3.90.550.10">
    <property type="entry name" value="Spore Coat Polysaccharide Biosynthesis Protein SpsA, Chain A"/>
    <property type="match status" value="1"/>
</dbReference>
<dbReference type="GO" id="GO:0016740">
    <property type="term" value="F:transferase activity"/>
    <property type="evidence" value="ECO:0007669"/>
    <property type="project" value="UniProtKB-KW"/>
</dbReference>
<gene>
    <name evidence="2" type="ORF">H7J73_14230</name>
</gene>
<feature type="domain" description="MobA-like NTP transferase" evidence="1">
    <location>
        <begin position="9"/>
        <end position="161"/>
    </location>
</feature>
<protein>
    <submittedName>
        <fullName evidence="2">NTP transferase domain-containing protein</fullName>
    </submittedName>
</protein>
<dbReference type="InterPro" id="IPR029044">
    <property type="entry name" value="Nucleotide-diphossugar_trans"/>
</dbReference>
<dbReference type="Pfam" id="PF12804">
    <property type="entry name" value="NTP_transf_3"/>
    <property type="match status" value="1"/>
</dbReference>
<reference evidence="2 3" key="1">
    <citation type="journal article" date="2022" name="BMC Genomics">
        <title>Comparative genome analysis of mycobacteria focusing on tRNA and non-coding RNA.</title>
        <authorList>
            <person name="Behra P.R.K."/>
            <person name="Pettersson B.M.F."/>
            <person name="Ramesh M."/>
            <person name="Das S."/>
            <person name="Dasgupta S."/>
            <person name="Kirsebom L.A."/>
        </authorList>
    </citation>
    <scope>NUCLEOTIDE SEQUENCE [LARGE SCALE GENOMIC DNA]</scope>
    <source>
        <strain evidence="2 3">DSM 44078</strain>
    </source>
</reference>
<comment type="caution">
    <text evidence="2">The sequence shown here is derived from an EMBL/GenBank/DDBJ whole genome shotgun (WGS) entry which is preliminary data.</text>
</comment>
<dbReference type="Proteomes" id="UP001526201">
    <property type="component" value="Unassembled WGS sequence"/>
</dbReference>
<accession>A0ABT3CCG5</accession>
<keyword evidence="3" id="KW-1185">Reference proteome</keyword>
<dbReference type="InterPro" id="IPR025877">
    <property type="entry name" value="MobA-like_NTP_Trfase"/>
</dbReference>
<dbReference type="RefSeq" id="WP_264068121.1">
    <property type="nucleotide sequence ID" value="NZ_JACKTY010000029.1"/>
</dbReference>
<dbReference type="PANTHER" id="PTHR43777:SF1">
    <property type="entry name" value="MOLYBDENUM COFACTOR CYTIDYLYLTRANSFERASE"/>
    <property type="match status" value="1"/>
</dbReference>
<sequence length="185" mass="19006">MSKPGETVGVLLAAGAGTRYGMPKVLVGEREWLRLAVAALVEGGCDDVVVVLGAAVVDVPAPARAVIARRWSDGMSASLRAGLAAAAGAQRVVLHLVDTPDVGADVVRRVLAAVDRSPSGLVRTTYDGTPGHPVVIDAQHWPELVGSLSGDQGARRFLSAHSADVVVVECGDLATGTDRDFPPEG</sequence>
<dbReference type="EMBL" id="JACKTY010000029">
    <property type="protein sequence ID" value="MCV7227189.1"/>
    <property type="molecule type" value="Genomic_DNA"/>
</dbReference>
<name>A0ABT3CCG5_9MYCO</name>
<evidence type="ECO:0000313" key="2">
    <source>
        <dbReference type="EMBL" id="MCV7227189.1"/>
    </source>
</evidence>
<dbReference type="SUPFAM" id="SSF53448">
    <property type="entry name" value="Nucleotide-diphospho-sugar transferases"/>
    <property type="match status" value="1"/>
</dbReference>
<keyword evidence="2" id="KW-0808">Transferase</keyword>